<dbReference type="CDD" id="cd07067">
    <property type="entry name" value="HP_PGM_like"/>
    <property type="match status" value="1"/>
</dbReference>
<dbReference type="Proteomes" id="UP000292346">
    <property type="component" value="Unassembled WGS sequence"/>
</dbReference>
<organism evidence="2 3">
    <name type="scientific">Kribbella soli</name>
    <dbReference type="NCBI Taxonomy" id="1124743"/>
    <lineage>
        <taxon>Bacteria</taxon>
        <taxon>Bacillati</taxon>
        <taxon>Actinomycetota</taxon>
        <taxon>Actinomycetes</taxon>
        <taxon>Propionibacteriales</taxon>
        <taxon>Kribbellaceae</taxon>
        <taxon>Kribbella</taxon>
    </lineage>
</organism>
<protein>
    <submittedName>
        <fullName evidence="2">Histidine phosphatase family protein</fullName>
    </submittedName>
</protein>
<proteinExistence type="predicted"/>
<keyword evidence="3" id="KW-1185">Reference proteome</keyword>
<dbReference type="PANTHER" id="PTHR20935">
    <property type="entry name" value="PHOSPHOGLYCERATE MUTASE-RELATED"/>
    <property type="match status" value="1"/>
</dbReference>
<accession>A0A4R0HLT0</accession>
<dbReference type="Gene3D" id="3.40.50.1240">
    <property type="entry name" value="Phosphoglycerate mutase-like"/>
    <property type="match status" value="1"/>
</dbReference>
<dbReference type="InterPro" id="IPR029033">
    <property type="entry name" value="His_PPase_superfam"/>
</dbReference>
<dbReference type="OrthoDB" id="280692at2"/>
<reference evidence="2 3" key="1">
    <citation type="submission" date="2019-02" db="EMBL/GenBank/DDBJ databases">
        <title>Kribbella capetownensis sp. nov. and Kribbella speibonae sp. nov., isolated from soil.</title>
        <authorList>
            <person name="Curtis S.M."/>
            <person name="Norton I."/>
            <person name="Everest G.J."/>
            <person name="Meyers P.R."/>
        </authorList>
    </citation>
    <scope>NUCLEOTIDE SEQUENCE [LARGE SCALE GENOMIC DNA]</scope>
    <source>
        <strain evidence="2 3">KCTC 29219</strain>
    </source>
</reference>
<comment type="caution">
    <text evidence="2">The sequence shown here is derived from an EMBL/GenBank/DDBJ whole genome shotgun (WGS) entry which is preliminary data.</text>
</comment>
<evidence type="ECO:0000313" key="3">
    <source>
        <dbReference type="Proteomes" id="UP000292346"/>
    </source>
</evidence>
<keyword evidence="1" id="KW-0378">Hydrolase</keyword>
<gene>
    <name evidence="2" type="ORF">E0H45_10890</name>
</gene>
<dbReference type="PANTHER" id="PTHR20935:SF0">
    <property type="entry name" value="SERINE_THREONINE-PROTEIN PHOSPHATASE PGAM5, MITOCHONDRIAL"/>
    <property type="match status" value="1"/>
</dbReference>
<sequence length="226" mass="24559">MAVIYLIRHAQASFGARDYDKLSDFGERQAVVLGQALAARGVRPDLVVTGSMSRHLRTAQLALEAAGLSDRAEVDTGFDEFDHEQVILAHKPAYRRRTVMLADLARTGNPQRAFQEMFSAATERWVREEDGYTESFQAFADRVEAAIRRTAGSLGKGGTAVVFTSGGPITSVVSRLLTGGDGLWLTLNPLTINTAITKVLSGARGLTVVSHNEHGHLDGTEMLTYR</sequence>
<dbReference type="EMBL" id="SJJZ01000001">
    <property type="protein sequence ID" value="TCC11731.1"/>
    <property type="molecule type" value="Genomic_DNA"/>
</dbReference>
<dbReference type="SMART" id="SM00855">
    <property type="entry name" value="PGAM"/>
    <property type="match status" value="1"/>
</dbReference>
<dbReference type="InterPro" id="IPR051021">
    <property type="entry name" value="Mito_Ser/Thr_phosphatase"/>
</dbReference>
<evidence type="ECO:0000313" key="2">
    <source>
        <dbReference type="EMBL" id="TCC11731.1"/>
    </source>
</evidence>
<dbReference type="AlphaFoldDB" id="A0A4R0HLT0"/>
<dbReference type="SUPFAM" id="SSF53254">
    <property type="entry name" value="Phosphoglycerate mutase-like"/>
    <property type="match status" value="1"/>
</dbReference>
<dbReference type="InterPro" id="IPR013078">
    <property type="entry name" value="His_Pase_superF_clade-1"/>
</dbReference>
<dbReference type="Pfam" id="PF00300">
    <property type="entry name" value="His_Phos_1"/>
    <property type="match status" value="2"/>
</dbReference>
<evidence type="ECO:0000256" key="1">
    <source>
        <dbReference type="ARBA" id="ARBA00022801"/>
    </source>
</evidence>
<dbReference type="GO" id="GO:0016787">
    <property type="term" value="F:hydrolase activity"/>
    <property type="evidence" value="ECO:0007669"/>
    <property type="project" value="UniProtKB-KW"/>
</dbReference>
<dbReference type="RefSeq" id="WP_131336650.1">
    <property type="nucleotide sequence ID" value="NZ_SJJZ01000001.1"/>
</dbReference>
<name>A0A4R0HLT0_9ACTN</name>